<accession>A0A0C9VPS4</accession>
<evidence type="ECO:0000313" key="3">
    <source>
        <dbReference type="EMBL" id="KIJ39856.1"/>
    </source>
</evidence>
<dbReference type="Proteomes" id="UP000054279">
    <property type="component" value="Unassembled WGS sequence"/>
</dbReference>
<feature type="compositionally biased region" description="Basic and acidic residues" evidence="1">
    <location>
        <begin position="239"/>
        <end position="252"/>
    </location>
</feature>
<keyword evidence="4" id="KW-1185">Reference proteome</keyword>
<dbReference type="EMBL" id="KN837148">
    <property type="protein sequence ID" value="KIJ39856.1"/>
    <property type="molecule type" value="Genomic_DNA"/>
</dbReference>
<feature type="signal peptide" evidence="2">
    <location>
        <begin position="1"/>
        <end position="18"/>
    </location>
</feature>
<organism evidence="3 4">
    <name type="scientific">Sphaerobolus stellatus (strain SS14)</name>
    <dbReference type="NCBI Taxonomy" id="990650"/>
    <lineage>
        <taxon>Eukaryota</taxon>
        <taxon>Fungi</taxon>
        <taxon>Dikarya</taxon>
        <taxon>Basidiomycota</taxon>
        <taxon>Agaricomycotina</taxon>
        <taxon>Agaricomycetes</taxon>
        <taxon>Phallomycetidae</taxon>
        <taxon>Geastrales</taxon>
        <taxon>Sphaerobolaceae</taxon>
        <taxon>Sphaerobolus</taxon>
    </lineage>
</organism>
<feature type="region of interest" description="Disordered" evidence="1">
    <location>
        <begin position="229"/>
        <end position="252"/>
    </location>
</feature>
<evidence type="ECO:0000256" key="1">
    <source>
        <dbReference type="SAM" id="MobiDB-lite"/>
    </source>
</evidence>
<dbReference type="HOGENOM" id="CLU_1103373_0_0_1"/>
<gene>
    <name evidence="3" type="ORF">M422DRAFT_49380</name>
</gene>
<keyword evidence="2" id="KW-0732">Signal</keyword>
<dbReference type="AlphaFoldDB" id="A0A0C9VPS4"/>
<dbReference type="OrthoDB" id="3239163at2759"/>
<feature type="chain" id="PRO_5002204888" evidence="2">
    <location>
        <begin position="19"/>
        <end position="252"/>
    </location>
</feature>
<sequence>MLFVTTLLLCFLFHGISGGVIKSFDFELEAALQPNEILKNAEEPIQRPFNLNDEALRRPRTGEHIIVDEHNFTVGEYLWSGRTGHYYDVPAGWPGWEGEVVAKEFYIWYYPHELEREVKYLSRVGQFIGESEYEDFRWLIMQKPPGVHLTKTRAFKEAFQKSRKECDDVSSMVRLVNIFVTSDTFPKLVEGAHGPAFMEILNLLRKHGIYHLVSNDRMLWDDNAQNPKIFDMGDDEERDPEKADDPLTVSDH</sequence>
<proteinExistence type="predicted"/>
<evidence type="ECO:0000313" key="4">
    <source>
        <dbReference type="Proteomes" id="UP000054279"/>
    </source>
</evidence>
<protein>
    <submittedName>
        <fullName evidence="3">Uncharacterized protein</fullName>
    </submittedName>
</protein>
<name>A0A0C9VPS4_SPHS4</name>
<evidence type="ECO:0000256" key="2">
    <source>
        <dbReference type="SAM" id="SignalP"/>
    </source>
</evidence>
<reference evidence="3 4" key="1">
    <citation type="submission" date="2014-06" db="EMBL/GenBank/DDBJ databases">
        <title>Evolutionary Origins and Diversification of the Mycorrhizal Mutualists.</title>
        <authorList>
            <consortium name="DOE Joint Genome Institute"/>
            <consortium name="Mycorrhizal Genomics Consortium"/>
            <person name="Kohler A."/>
            <person name="Kuo A."/>
            <person name="Nagy L.G."/>
            <person name="Floudas D."/>
            <person name="Copeland A."/>
            <person name="Barry K.W."/>
            <person name="Cichocki N."/>
            <person name="Veneault-Fourrey C."/>
            <person name="LaButti K."/>
            <person name="Lindquist E.A."/>
            <person name="Lipzen A."/>
            <person name="Lundell T."/>
            <person name="Morin E."/>
            <person name="Murat C."/>
            <person name="Riley R."/>
            <person name="Ohm R."/>
            <person name="Sun H."/>
            <person name="Tunlid A."/>
            <person name="Henrissat B."/>
            <person name="Grigoriev I.V."/>
            <person name="Hibbett D.S."/>
            <person name="Martin F."/>
        </authorList>
    </citation>
    <scope>NUCLEOTIDE SEQUENCE [LARGE SCALE GENOMIC DNA]</scope>
    <source>
        <strain evidence="3 4">SS14</strain>
    </source>
</reference>